<dbReference type="InterPro" id="IPR036937">
    <property type="entry name" value="Adhesion_dom_fimbrial_sf"/>
</dbReference>
<sequence>MMKTKFNWLKLLFILTLVGQDGWAENVTVNIQGRVLASPCVVDTAVQSVDFGKMSALDLQQAGSYSPAIKNFRITVKDCPESTTSVTAQFSGLPYPDDNSGYGSTGSAQNIGIKVIPANSVWSDNSLSPVDGRWIKGVSSVTHSADFDFLARVYSATGNATSGSISGAMLVTFIYD</sequence>
<dbReference type="SUPFAM" id="SSF49401">
    <property type="entry name" value="Bacterial adhesins"/>
    <property type="match status" value="1"/>
</dbReference>
<dbReference type="PANTHER" id="PTHR33420">
    <property type="entry name" value="FIMBRIAL SUBUNIT ELFA-RELATED"/>
    <property type="match status" value="1"/>
</dbReference>
<dbReference type="EMBL" id="CP034752">
    <property type="protein sequence ID" value="QBH95868.1"/>
    <property type="molecule type" value="Genomic_DNA"/>
</dbReference>
<dbReference type="InterPro" id="IPR008966">
    <property type="entry name" value="Adhesion_dom_sf"/>
</dbReference>
<accession>A0A411WHX8</accession>
<evidence type="ECO:0000313" key="2">
    <source>
        <dbReference type="EMBL" id="QBH95868.1"/>
    </source>
</evidence>
<dbReference type="RefSeq" id="WP_130590852.1">
    <property type="nucleotide sequence ID" value="NZ_CP034752.1"/>
</dbReference>
<feature type="domain" description="Fimbrial-type adhesion" evidence="1">
    <location>
        <begin position="30"/>
        <end position="176"/>
    </location>
</feature>
<reference evidence="2 3" key="1">
    <citation type="submission" date="2019-03" db="EMBL/GenBank/DDBJ databases">
        <title>Pragia sp. nov. isolated from the gut tract of Carduelis flavirostris.</title>
        <authorList>
            <person name="Ge Y."/>
        </authorList>
    </citation>
    <scope>NUCLEOTIDE SEQUENCE [LARGE SCALE GENOMIC DNA]</scope>
    <source>
        <strain evidence="2 3">CF-458</strain>
    </source>
</reference>
<dbReference type="KEGG" id="prag:EKN56_05300"/>
<dbReference type="GO" id="GO:0009289">
    <property type="term" value="C:pilus"/>
    <property type="evidence" value="ECO:0007669"/>
    <property type="project" value="InterPro"/>
</dbReference>
<evidence type="ECO:0000259" key="1">
    <source>
        <dbReference type="Pfam" id="PF00419"/>
    </source>
</evidence>
<dbReference type="InterPro" id="IPR000259">
    <property type="entry name" value="Adhesion_dom_fimbrial"/>
</dbReference>
<dbReference type="Pfam" id="PF00419">
    <property type="entry name" value="Fimbrial"/>
    <property type="match status" value="1"/>
</dbReference>
<dbReference type="Gene3D" id="2.60.40.1090">
    <property type="entry name" value="Fimbrial-type adhesion domain"/>
    <property type="match status" value="1"/>
</dbReference>
<keyword evidence="3" id="KW-1185">Reference proteome</keyword>
<dbReference type="GO" id="GO:0043709">
    <property type="term" value="P:cell adhesion involved in single-species biofilm formation"/>
    <property type="evidence" value="ECO:0007669"/>
    <property type="project" value="TreeGrafter"/>
</dbReference>
<name>A0A411WHX8_9GAMM</name>
<proteinExistence type="predicted"/>
<evidence type="ECO:0000313" key="3">
    <source>
        <dbReference type="Proteomes" id="UP000293154"/>
    </source>
</evidence>
<dbReference type="AlphaFoldDB" id="A0A411WHX8"/>
<dbReference type="Proteomes" id="UP000293154">
    <property type="component" value="Chromosome"/>
</dbReference>
<dbReference type="PANTHER" id="PTHR33420:SF27">
    <property type="entry name" value="PROTEIN FIMG"/>
    <property type="match status" value="1"/>
</dbReference>
<dbReference type="InterPro" id="IPR050263">
    <property type="entry name" value="Bact_Fimbrial_Adh_Pro"/>
</dbReference>
<organism evidence="2 3">
    <name type="scientific">Limnobaculum zhutongyuii</name>
    <dbReference type="NCBI Taxonomy" id="2498113"/>
    <lineage>
        <taxon>Bacteria</taxon>
        <taxon>Pseudomonadati</taxon>
        <taxon>Pseudomonadota</taxon>
        <taxon>Gammaproteobacteria</taxon>
        <taxon>Enterobacterales</taxon>
        <taxon>Budviciaceae</taxon>
        <taxon>Limnobaculum</taxon>
    </lineage>
</organism>
<protein>
    <recommendedName>
        <fullName evidence="1">Fimbrial-type adhesion domain-containing protein</fullName>
    </recommendedName>
</protein>
<dbReference type="OrthoDB" id="6495165at2"/>
<gene>
    <name evidence="2" type="ORF">EKN56_05300</name>
</gene>